<accession>A0A1B6NP91</accession>
<evidence type="ECO:0000313" key="1">
    <source>
        <dbReference type="EMBL" id="KTF05138.1"/>
    </source>
</evidence>
<gene>
    <name evidence="1" type="ORF">MGSAQ_003366</name>
</gene>
<name>A0A1B6NP91_9ZZZZ</name>
<reference evidence="1" key="1">
    <citation type="submission" date="2013-11" db="EMBL/GenBank/DDBJ databases">
        <title>Microbial diversity, functional groups and degradation webs in Northern and Southern Mediterranean and Red Sea marine crude oil polluted sites.</title>
        <authorList>
            <person name="Daffonchio D."/>
            <person name="Mapelli F."/>
            <person name="Ferrer M."/>
            <person name="Richter M."/>
            <person name="Cherif A."/>
            <person name="Malkawi H.I."/>
            <person name="Yakimov M.M."/>
            <person name="Abdel-Fattah Y.R."/>
            <person name="Blaghen M."/>
            <person name="Golyshin P.N."/>
            <person name="Kalogerakis N."/>
            <person name="Boon N."/>
            <person name="Magagnini M."/>
            <person name="Fava F."/>
        </authorList>
    </citation>
    <scope>NUCLEOTIDE SEQUENCE</scope>
</reference>
<sequence length="39" mass="4619">MHSSKIKHVTLIIYRLMISLLPLHRCLLTSIAKAFKVWR</sequence>
<comment type="caution">
    <text evidence="1">The sequence shown here is derived from an EMBL/GenBank/DDBJ whole genome shotgun (WGS) entry which is preliminary data.</text>
</comment>
<organism evidence="1">
    <name type="scientific">marine sediment metagenome</name>
    <dbReference type="NCBI Taxonomy" id="412755"/>
    <lineage>
        <taxon>unclassified sequences</taxon>
        <taxon>metagenomes</taxon>
        <taxon>ecological metagenomes</taxon>
    </lineage>
</organism>
<protein>
    <submittedName>
        <fullName evidence="1">Uncharacterized protein</fullName>
    </submittedName>
</protein>
<proteinExistence type="predicted"/>
<dbReference type="EMBL" id="AYSL01001976">
    <property type="protein sequence ID" value="KTF05138.1"/>
    <property type="molecule type" value="Genomic_DNA"/>
</dbReference>
<dbReference type="AlphaFoldDB" id="A0A1B6NP91"/>